<dbReference type="SUPFAM" id="SSF82185">
    <property type="entry name" value="Histone H3 K4-specific methyltransferase SET7/9 N-terminal domain"/>
    <property type="match status" value="3"/>
</dbReference>
<dbReference type="PANTHER" id="PTHR33706">
    <property type="entry name" value="MORN VARIANT REPEAT PROTEIN"/>
    <property type="match status" value="1"/>
</dbReference>
<evidence type="ECO:0000256" key="1">
    <source>
        <dbReference type="SAM" id="SignalP"/>
    </source>
</evidence>
<dbReference type="InterPro" id="IPR011652">
    <property type="entry name" value="MORN_2"/>
</dbReference>
<dbReference type="PANTHER" id="PTHR33706:SF1">
    <property type="entry name" value="TPR REPEAT PROTEIN"/>
    <property type="match status" value="1"/>
</dbReference>
<reference evidence="2 3" key="1">
    <citation type="journal article" date="2013" name="Genome Announc.">
        <title>Draft Genome Sequence of Cesiribacter andamanensis Strain AMV16T, Isolated from a Soil Sample from a Mud Volcano in the Andaman Islands, India.</title>
        <authorList>
            <person name="Shivaji S."/>
            <person name="Ara S."/>
            <person name="Begum Z."/>
            <person name="Srinivas T.N."/>
            <person name="Singh A."/>
            <person name="Kumar Pinnaka A."/>
        </authorList>
    </citation>
    <scope>NUCLEOTIDE SEQUENCE [LARGE SCALE GENOMIC DNA]</scope>
    <source>
        <strain evidence="2 3">AMV16</strain>
    </source>
</reference>
<dbReference type="STRING" id="1279009.ADICEAN_03190"/>
<dbReference type="Proteomes" id="UP000011910">
    <property type="component" value="Unassembled WGS sequence"/>
</dbReference>
<dbReference type="EMBL" id="AODQ01000097">
    <property type="protein sequence ID" value="EMR01671.1"/>
    <property type="molecule type" value="Genomic_DNA"/>
</dbReference>
<keyword evidence="3" id="KW-1185">Reference proteome</keyword>
<evidence type="ECO:0000313" key="2">
    <source>
        <dbReference type="EMBL" id="EMR01671.1"/>
    </source>
</evidence>
<gene>
    <name evidence="2" type="ORF">ADICEAN_03190</name>
</gene>
<evidence type="ECO:0000313" key="3">
    <source>
        <dbReference type="Proteomes" id="UP000011910"/>
    </source>
</evidence>
<dbReference type="PROSITE" id="PS51257">
    <property type="entry name" value="PROKAR_LIPOPROTEIN"/>
    <property type="match status" value="1"/>
</dbReference>
<feature type="signal peptide" evidence="1">
    <location>
        <begin position="1"/>
        <end position="22"/>
    </location>
</feature>
<protein>
    <submittedName>
        <fullName evidence="2">MORN repeat variant</fullName>
    </submittedName>
</protein>
<dbReference type="AlphaFoldDB" id="M7N371"/>
<dbReference type="Pfam" id="PF07661">
    <property type="entry name" value="MORN_2"/>
    <property type="match status" value="8"/>
</dbReference>
<name>M7N371_9BACT</name>
<feature type="chain" id="PRO_5004082018" evidence="1">
    <location>
        <begin position="23"/>
        <end position="631"/>
    </location>
</feature>
<accession>M7N371</accession>
<dbReference type="eggNOG" id="COG2849">
    <property type="taxonomic scope" value="Bacteria"/>
</dbReference>
<organism evidence="2 3">
    <name type="scientific">Cesiribacter andamanensis AMV16</name>
    <dbReference type="NCBI Taxonomy" id="1279009"/>
    <lineage>
        <taxon>Bacteria</taxon>
        <taxon>Pseudomonadati</taxon>
        <taxon>Bacteroidota</taxon>
        <taxon>Cytophagia</taxon>
        <taxon>Cytophagales</taxon>
        <taxon>Cesiribacteraceae</taxon>
        <taxon>Cesiribacter</taxon>
    </lineage>
</organism>
<dbReference type="RefSeq" id="WP_009196573.1">
    <property type="nucleotide sequence ID" value="NZ_AODQ01000097.1"/>
</dbReference>
<proteinExistence type="predicted"/>
<sequence>MKTVIPILCLLLGLLAACPVAGQEGGAMEAKTEVSPTTRPKRIEVYYDSDQKLLKETYYVRDTLSMLLEGPYLAYYASGSLKEKGQYSNNIATGLWAYYYESGATKMEGELREGSNWGHWKYYYEGGKLSMEGPIYEGRRQDEWIYYYENGSVKQRGRYLDNKKVGIWNYFYESQDGLYGPLKAQAFYEKGTGTYKEFYPNSGLKAEGIYEDGKSEGIWTFYHPNGKPQARGAYAGGLRVGKWEYFHEDGSLSASGHFEEGLRQGRWDFYNPNGTLSSQGEMKEGKKEGYWKLYNQWGDFRGEGNFVKGEGEYKEFYESGRLKTIGTIRNDQNEGEWLYYYENGRLEGRADFKAGKGYYTGYYPDGSLNMEGQVEGGQRVGIWKMYKPTGELSGFYKVYYENEKPVFKIIDDSPEGRRETTGLPEYRFRVRTFRNFKPQINEFRALIVATNPVGTVLGNWPVSVEYYLQERLGYEMQFSYLRSPFFDNHSTLPVGKEYERGFSFALKQKFYQLEDNLGMFYYGHELRVSSLNHYANQPEAGGLRPEPLRADELKMEYSILFGNRLTRDAAAKGWTADIFVGLGVGYRFVNERFPTSDSAYDAYFSGIRNNRLTVPIRLGLNMGYALNRLKR</sequence>
<keyword evidence="1" id="KW-0732">Signal</keyword>
<comment type="caution">
    <text evidence="2">The sequence shown here is derived from an EMBL/GenBank/DDBJ whole genome shotgun (WGS) entry which is preliminary data.</text>
</comment>
<dbReference type="Gene3D" id="3.90.930.1">
    <property type="match status" value="3"/>
</dbReference>